<dbReference type="SMART" id="SM00382">
    <property type="entry name" value="AAA"/>
    <property type="match status" value="2"/>
</dbReference>
<reference evidence="2" key="1">
    <citation type="submission" date="2021-04" db="EMBL/GenBank/DDBJ databases">
        <authorList>
            <person name="Hartkoorn R.C."/>
            <person name="Beaudoing E."/>
            <person name="Hot D."/>
        </authorList>
    </citation>
    <scope>NUCLEOTIDE SEQUENCE</scope>
    <source>
        <strain evidence="2">NRRL B-16292</strain>
    </source>
</reference>
<dbReference type="SUPFAM" id="SSF52540">
    <property type="entry name" value="P-loop containing nucleoside triphosphate hydrolases"/>
    <property type="match status" value="2"/>
</dbReference>
<proteinExistence type="predicted"/>
<dbReference type="InterPro" id="IPR008571">
    <property type="entry name" value="HerA-like"/>
</dbReference>
<dbReference type="Pfam" id="PF01935">
    <property type="entry name" value="DUF87"/>
    <property type="match status" value="1"/>
</dbReference>
<dbReference type="Gene3D" id="3.40.50.300">
    <property type="entry name" value="P-loop containing nucleotide triphosphate hydrolases"/>
    <property type="match status" value="2"/>
</dbReference>
<keyword evidence="3" id="KW-1185">Reference proteome</keyword>
<dbReference type="InterPro" id="IPR002789">
    <property type="entry name" value="HerA_central"/>
</dbReference>
<dbReference type="RefSeq" id="WP_259859982.1">
    <property type="nucleotide sequence ID" value="NZ_BAAAST010000013.1"/>
</dbReference>
<sequence>MSTELEVLEALDISEWAPTRDEIWALPGYHVDSLHAEVTRRLSKSIDRLSQGRRPVTAVVLGERGSGKTHLLSWVRERVQAQNGYFFLLKPVAGTSAWESAVGDTCSGLLRQSSGGMSQLSRLLAVIADSAGLGPATRAAISGRAKLTLERLEEFLAGLRSLDLEVGIAASDTARALVLLASTGPAVQIGHSFLIRPEAHDAQRAEWGIGGPRACQLVLRDLTHLLALAGPIVFAFDQLDSLAHESTVTLGSRTSARESSTARRMRDDIATTLMELRDESRRTLIVVACQTDTWEMIARSTLLSSRDRFELLPELGAIPDLKTATAIVSSRFAPGYASRRFTPRYPTWPITRTALDQVRERYTARQLLIRVNDHITGCIENRRVVEMTALAESAPPFPPPTTAPDATSDLTAIFEQLRETTDDQPLLERVQNDAMPKLLSAGLRSLVLELGGSPHRFAVEEDFGTSAELHARLRLTIDERTEQEVHWSFRAIAATHHTSFQTQLKRAMTAAGLAEGMPSRRLFVLRNSGFPHGRVTEELKAEFERRGGEALPVTVSDLRTLAALRVLFERRPQGLHQWLREQKPASRLEIFRIALAGVRETSGQRDDSAGPAITGHDAVIVGETQRGRRPFTIPLETLRKHAIVIGSTGSGKTVLVRHLIEQCTLHGVSVVVVDPNDDLATLGDPWPTPPKGWGEAQERDARRYFSETEVVVWTPGLRNGRPLTFHPLPDFSPSLGNLDELSRLIKTTVASLETLAGVTGGPQRRTQQRSILNRALEYYAKTGGRTLDDLLDVLNEPPDGVADSPDRSRLAKNMAATLDAARDTDPLLDESGTHVDPAVLLTASPGKTARISVINLIGVPQPQRPDFVSRLEAALFSHFKANPVHDRPLGGLLVLDEAQIFVPATGSTPSGEITKTLIAQVRKYGLGMLLATQMPKGLHNSVPGNTTSQFIGKLTAPVQKAAADQMAAARGSTFDNISRLEPGVFFGATEGTSFSKIEVPWCLSHHRDALSEEEVLQRARR</sequence>
<organism evidence="2 3">
    <name type="scientific">Dactylosporangium fulvum</name>
    <dbReference type="NCBI Taxonomy" id="53359"/>
    <lineage>
        <taxon>Bacteria</taxon>
        <taxon>Bacillati</taxon>
        <taxon>Actinomycetota</taxon>
        <taxon>Actinomycetes</taxon>
        <taxon>Micromonosporales</taxon>
        <taxon>Micromonosporaceae</taxon>
        <taxon>Dactylosporangium</taxon>
    </lineage>
</organism>
<name>A0ABY5VX55_9ACTN</name>
<dbReference type="CDD" id="cd01127">
    <property type="entry name" value="TrwB_TraG_TraD_VirD4"/>
    <property type="match status" value="1"/>
</dbReference>
<evidence type="ECO:0000313" key="3">
    <source>
        <dbReference type="Proteomes" id="UP001059617"/>
    </source>
</evidence>
<gene>
    <name evidence="2" type="ORF">Dfulv_45310</name>
</gene>
<evidence type="ECO:0000313" key="2">
    <source>
        <dbReference type="EMBL" id="UWP82210.1"/>
    </source>
</evidence>
<feature type="domain" description="AAA+ ATPase" evidence="1">
    <location>
        <begin position="54"/>
        <end position="315"/>
    </location>
</feature>
<dbReference type="InterPro" id="IPR027417">
    <property type="entry name" value="P-loop_NTPase"/>
</dbReference>
<dbReference type="PANTHER" id="PTHR42957">
    <property type="entry name" value="HELICASE MJ1565-RELATED"/>
    <property type="match status" value="1"/>
</dbReference>
<reference evidence="2" key="2">
    <citation type="submission" date="2022-09" db="EMBL/GenBank/DDBJ databases">
        <title>Biosynthetic gene clusters of Dactylosporangioum fulvum.</title>
        <authorList>
            <person name="Caradec T."/>
        </authorList>
    </citation>
    <scope>NUCLEOTIDE SEQUENCE</scope>
    <source>
        <strain evidence="2">NRRL B-16292</strain>
    </source>
</reference>
<dbReference type="PANTHER" id="PTHR42957:SF1">
    <property type="entry name" value="HELICASE MJ1565-RELATED"/>
    <property type="match status" value="1"/>
</dbReference>
<dbReference type="EMBL" id="CP073720">
    <property type="protein sequence ID" value="UWP82210.1"/>
    <property type="molecule type" value="Genomic_DNA"/>
</dbReference>
<protein>
    <submittedName>
        <fullName evidence="2">DUF853 family protein</fullName>
    </submittedName>
</protein>
<dbReference type="InterPro" id="IPR003593">
    <property type="entry name" value="AAA+_ATPase"/>
</dbReference>
<evidence type="ECO:0000259" key="1">
    <source>
        <dbReference type="SMART" id="SM00382"/>
    </source>
</evidence>
<accession>A0ABY5VX55</accession>
<dbReference type="Proteomes" id="UP001059617">
    <property type="component" value="Chromosome"/>
</dbReference>
<feature type="domain" description="AAA+ ATPase" evidence="1">
    <location>
        <begin position="638"/>
        <end position="984"/>
    </location>
</feature>